<evidence type="ECO:0000256" key="2">
    <source>
        <dbReference type="ARBA" id="ARBA00022517"/>
    </source>
</evidence>
<dbReference type="SUPFAM" id="SSF53098">
    <property type="entry name" value="Ribonuclease H-like"/>
    <property type="match status" value="1"/>
</dbReference>
<dbReference type="Pfam" id="PF03652">
    <property type="entry name" value="RuvX"/>
    <property type="match status" value="1"/>
</dbReference>
<gene>
    <name evidence="6" type="ORF">UFOPK2958_00553</name>
</gene>
<dbReference type="NCBIfam" id="TIGR00250">
    <property type="entry name" value="RNAse_H_YqgF"/>
    <property type="match status" value="1"/>
</dbReference>
<evidence type="ECO:0000313" key="6">
    <source>
        <dbReference type="EMBL" id="CAB4781220.1"/>
    </source>
</evidence>
<protein>
    <submittedName>
        <fullName evidence="6">Unannotated protein</fullName>
    </submittedName>
</protein>
<accession>A0A6J6WA65</accession>
<dbReference type="HAMAP" id="MF_00651">
    <property type="entry name" value="Nuclease_YqgF"/>
    <property type="match status" value="1"/>
</dbReference>
<dbReference type="Gene3D" id="3.30.420.140">
    <property type="entry name" value="YqgF/RNase H-like domain"/>
    <property type="match status" value="1"/>
</dbReference>
<reference evidence="6" key="1">
    <citation type="submission" date="2020-05" db="EMBL/GenBank/DDBJ databases">
        <authorList>
            <person name="Chiriac C."/>
            <person name="Salcher M."/>
            <person name="Ghai R."/>
            <person name="Kavagutti S V."/>
        </authorList>
    </citation>
    <scope>NUCLEOTIDE SEQUENCE</scope>
</reference>
<dbReference type="GO" id="GO:0004518">
    <property type="term" value="F:nuclease activity"/>
    <property type="evidence" value="ECO:0007669"/>
    <property type="project" value="UniProtKB-KW"/>
</dbReference>
<keyword evidence="4" id="KW-0378">Hydrolase</keyword>
<evidence type="ECO:0000256" key="1">
    <source>
        <dbReference type="ARBA" id="ARBA00022490"/>
    </source>
</evidence>
<keyword evidence="3" id="KW-0540">Nuclease</keyword>
<dbReference type="SMART" id="SM00732">
    <property type="entry name" value="YqgFc"/>
    <property type="match status" value="1"/>
</dbReference>
<proteinExistence type="inferred from homology"/>
<dbReference type="AlphaFoldDB" id="A0A6J6WA65"/>
<keyword evidence="2" id="KW-0690">Ribosome biogenesis</keyword>
<evidence type="ECO:0000259" key="5">
    <source>
        <dbReference type="SMART" id="SM00732"/>
    </source>
</evidence>
<sequence length="136" mass="14715">MSRLMALDPGTRRIGVAVSNSGRTMAFPRECILREGDWIATLEFLVREEEVHEILVGKPVALSGRETSSTAMAAEFLEEIRRAMPDIAFVVIDERLTTASAAKQMASAGKSQKAQRKDIDSAAAVVLLQGVLDAQA</sequence>
<evidence type="ECO:0000256" key="4">
    <source>
        <dbReference type="ARBA" id="ARBA00022801"/>
    </source>
</evidence>
<dbReference type="InterPro" id="IPR005227">
    <property type="entry name" value="YqgF"/>
</dbReference>
<dbReference type="InterPro" id="IPR012337">
    <property type="entry name" value="RNaseH-like_sf"/>
</dbReference>
<dbReference type="GO" id="GO:0000967">
    <property type="term" value="P:rRNA 5'-end processing"/>
    <property type="evidence" value="ECO:0007669"/>
    <property type="project" value="TreeGrafter"/>
</dbReference>
<dbReference type="GO" id="GO:0016787">
    <property type="term" value="F:hydrolase activity"/>
    <property type="evidence" value="ECO:0007669"/>
    <property type="project" value="UniProtKB-KW"/>
</dbReference>
<name>A0A6J6WA65_9ZZZZ</name>
<dbReference type="PANTHER" id="PTHR33317">
    <property type="entry name" value="POLYNUCLEOTIDYL TRANSFERASE, RIBONUCLEASE H-LIKE SUPERFAMILY PROTEIN"/>
    <property type="match status" value="1"/>
</dbReference>
<evidence type="ECO:0000256" key="3">
    <source>
        <dbReference type="ARBA" id="ARBA00022722"/>
    </source>
</evidence>
<feature type="domain" description="YqgF/RNase H-like" evidence="5">
    <location>
        <begin position="2"/>
        <end position="101"/>
    </location>
</feature>
<dbReference type="InterPro" id="IPR006641">
    <property type="entry name" value="YqgF/RNaseH-like_dom"/>
</dbReference>
<dbReference type="CDD" id="cd16964">
    <property type="entry name" value="YqgF"/>
    <property type="match status" value="1"/>
</dbReference>
<dbReference type="InterPro" id="IPR037027">
    <property type="entry name" value="YqgF/RNaseH-like_dom_sf"/>
</dbReference>
<keyword evidence="1" id="KW-0963">Cytoplasm</keyword>
<dbReference type="EMBL" id="CAFAAB010000047">
    <property type="protein sequence ID" value="CAB4781220.1"/>
    <property type="molecule type" value="Genomic_DNA"/>
</dbReference>
<organism evidence="6">
    <name type="scientific">freshwater metagenome</name>
    <dbReference type="NCBI Taxonomy" id="449393"/>
    <lineage>
        <taxon>unclassified sequences</taxon>
        <taxon>metagenomes</taxon>
        <taxon>ecological metagenomes</taxon>
    </lineage>
</organism>
<dbReference type="PANTHER" id="PTHR33317:SF4">
    <property type="entry name" value="POLYNUCLEOTIDYL TRANSFERASE, RIBONUCLEASE H-LIKE SUPERFAMILY PROTEIN"/>
    <property type="match status" value="1"/>
</dbReference>